<dbReference type="InterPro" id="IPR002110">
    <property type="entry name" value="Ankyrin_rpt"/>
</dbReference>
<feature type="region of interest" description="Disordered" evidence="4">
    <location>
        <begin position="305"/>
        <end position="326"/>
    </location>
</feature>
<proteinExistence type="predicted"/>
<keyword evidence="2 3" id="KW-0040">ANK repeat</keyword>
<dbReference type="InterPro" id="IPR036770">
    <property type="entry name" value="Ankyrin_rpt-contain_sf"/>
</dbReference>
<evidence type="ECO:0000256" key="3">
    <source>
        <dbReference type="PROSITE-ProRule" id="PRU00023"/>
    </source>
</evidence>
<name>A0A2J7ZX81_9CHLO</name>
<keyword evidence="1" id="KW-0677">Repeat</keyword>
<evidence type="ECO:0000256" key="4">
    <source>
        <dbReference type="SAM" id="MobiDB-lite"/>
    </source>
</evidence>
<gene>
    <name evidence="5" type="ORF">TSOC_008902</name>
</gene>
<feature type="region of interest" description="Disordered" evidence="4">
    <location>
        <begin position="227"/>
        <end position="268"/>
    </location>
</feature>
<dbReference type="SMART" id="SM00248">
    <property type="entry name" value="ANK"/>
    <property type="match status" value="3"/>
</dbReference>
<feature type="repeat" description="ANK" evidence="3">
    <location>
        <begin position="20"/>
        <end position="53"/>
    </location>
</feature>
<evidence type="ECO:0000313" key="6">
    <source>
        <dbReference type="Proteomes" id="UP000236333"/>
    </source>
</evidence>
<feature type="repeat" description="ANK" evidence="3">
    <location>
        <begin position="54"/>
        <end position="86"/>
    </location>
</feature>
<dbReference type="SUPFAM" id="SSF48403">
    <property type="entry name" value="Ankyrin repeat"/>
    <property type="match status" value="1"/>
</dbReference>
<evidence type="ECO:0000256" key="1">
    <source>
        <dbReference type="ARBA" id="ARBA00022737"/>
    </source>
</evidence>
<accession>A0A2J7ZX81</accession>
<dbReference type="Pfam" id="PF12796">
    <property type="entry name" value="Ank_2"/>
    <property type="match status" value="1"/>
</dbReference>
<comment type="caution">
    <text evidence="5">The sequence shown here is derived from an EMBL/GenBank/DDBJ whole genome shotgun (WGS) entry which is preliminary data.</text>
</comment>
<dbReference type="PROSITE" id="PS50297">
    <property type="entry name" value="ANK_REP_REGION"/>
    <property type="match status" value="2"/>
</dbReference>
<dbReference type="Pfam" id="PF00023">
    <property type="entry name" value="Ank"/>
    <property type="match status" value="1"/>
</dbReference>
<evidence type="ECO:0000256" key="2">
    <source>
        <dbReference type="ARBA" id="ARBA00023043"/>
    </source>
</evidence>
<evidence type="ECO:0000313" key="5">
    <source>
        <dbReference type="EMBL" id="PNH04874.1"/>
    </source>
</evidence>
<sequence>MHTTRPLMTAAASPLLRGEDAKTALHWASWKAGGKEVVAALLRAGAGVAAKDKEGRTALHYASWEGHMEAVEALLRAGADIAAKEKVGATPLDYAKAYDEAGVVALLQGWGGSPVCGEVGPVSGAWEGQPLASLPAPEAHTGVGEEGRTALHYASWEGHTEAVEALLRAGADIAAKDKVDATPLEYAKAYDEAGVVALLQGWGASPVCGEVGPVSGAWEGQPLAGMPAPEAHAGVGEERPMAHEQADAAARMQSGNAQPSTPPTPPRCRDLALRIARTAEEWALLAAANEGGLQEVETLLSYPTDVNPNVQDEGPGVGPGEYNACV</sequence>
<dbReference type="Gene3D" id="1.25.40.20">
    <property type="entry name" value="Ankyrin repeat-containing domain"/>
    <property type="match status" value="3"/>
</dbReference>
<dbReference type="PROSITE" id="PS50088">
    <property type="entry name" value="ANK_REPEAT"/>
    <property type="match status" value="3"/>
</dbReference>
<reference evidence="5 6" key="1">
    <citation type="journal article" date="2017" name="Mol. Biol. Evol.">
        <title>The 4-celled Tetrabaena socialis nuclear genome reveals the essential components for genetic control of cell number at the origin of multicellularity in the volvocine lineage.</title>
        <authorList>
            <person name="Featherston J."/>
            <person name="Arakaki Y."/>
            <person name="Hanschen E.R."/>
            <person name="Ferris P.J."/>
            <person name="Michod R.E."/>
            <person name="Olson B.J.S.C."/>
            <person name="Nozaki H."/>
            <person name="Durand P.M."/>
        </authorList>
    </citation>
    <scope>NUCLEOTIDE SEQUENCE [LARGE SCALE GENOMIC DNA]</scope>
    <source>
        <strain evidence="5 6">NIES-571</strain>
    </source>
</reference>
<feature type="repeat" description="ANK" evidence="3">
    <location>
        <begin position="146"/>
        <end position="178"/>
    </location>
</feature>
<keyword evidence="6" id="KW-1185">Reference proteome</keyword>
<feature type="compositionally biased region" description="Basic and acidic residues" evidence="4">
    <location>
        <begin position="235"/>
        <end position="246"/>
    </location>
</feature>
<dbReference type="PANTHER" id="PTHR24126">
    <property type="entry name" value="ANKYRIN REPEAT, PH AND SEC7 DOMAIN CONTAINING PROTEIN SECG-RELATED"/>
    <property type="match status" value="1"/>
</dbReference>
<dbReference type="OrthoDB" id="20282at2759"/>
<dbReference type="AlphaFoldDB" id="A0A2J7ZX81"/>
<dbReference type="Proteomes" id="UP000236333">
    <property type="component" value="Unassembled WGS sequence"/>
</dbReference>
<protein>
    <submittedName>
        <fullName evidence="5">Ankyrin repeat domain-containing protein 6</fullName>
    </submittedName>
</protein>
<dbReference type="PRINTS" id="PR01415">
    <property type="entry name" value="ANKYRIN"/>
</dbReference>
<dbReference type="EMBL" id="PGGS01000352">
    <property type="protein sequence ID" value="PNH04874.1"/>
    <property type="molecule type" value="Genomic_DNA"/>
</dbReference>
<dbReference type="PANTHER" id="PTHR24126:SF14">
    <property type="entry name" value="ANK_REP_REGION DOMAIN-CONTAINING PROTEIN"/>
    <property type="match status" value="1"/>
</dbReference>
<organism evidence="5 6">
    <name type="scientific">Tetrabaena socialis</name>
    <dbReference type="NCBI Taxonomy" id="47790"/>
    <lineage>
        <taxon>Eukaryota</taxon>
        <taxon>Viridiplantae</taxon>
        <taxon>Chlorophyta</taxon>
        <taxon>core chlorophytes</taxon>
        <taxon>Chlorophyceae</taxon>
        <taxon>CS clade</taxon>
        <taxon>Chlamydomonadales</taxon>
        <taxon>Tetrabaenaceae</taxon>
        <taxon>Tetrabaena</taxon>
    </lineage>
</organism>